<dbReference type="CDD" id="cd00038">
    <property type="entry name" value="CAP_ED"/>
    <property type="match status" value="1"/>
</dbReference>
<accession>A0ABW2RE48</accession>
<dbReference type="PROSITE" id="PS50042">
    <property type="entry name" value="CNMP_BINDING_3"/>
    <property type="match status" value="1"/>
</dbReference>
<dbReference type="Gene3D" id="2.60.120.10">
    <property type="entry name" value="Jelly Rolls"/>
    <property type="match status" value="1"/>
</dbReference>
<dbReference type="PANTHER" id="PTHR24567">
    <property type="entry name" value="CRP FAMILY TRANSCRIPTIONAL REGULATORY PROTEIN"/>
    <property type="match status" value="1"/>
</dbReference>
<sequence length="190" mass="20543">MTSILESPDLSPEEVAARLLVTPSALDDLTLADAVKIVGYMRPKRFAAGTVFIREGEVRRNDFMLLVLEGDISVDSANPGDGEPLVYDVLGPGSLIGEMGMLDGGPRSANCTAVTDVAAAILTRTALMRLLRDDPRVGSRLLLAITKRLSDHLRETTRKLRTFAQMNKALQEELLIVMNRRVGPAGSAGR</sequence>
<keyword evidence="3" id="KW-1185">Reference proteome</keyword>
<dbReference type="InterPro" id="IPR000595">
    <property type="entry name" value="cNMP-bd_dom"/>
</dbReference>
<dbReference type="RefSeq" id="WP_374640847.1">
    <property type="nucleotide sequence ID" value="NZ_JBHTBX010000017.1"/>
</dbReference>
<dbReference type="SMART" id="SM00100">
    <property type="entry name" value="cNMP"/>
    <property type="match status" value="1"/>
</dbReference>
<proteinExistence type="predicted"/>
<evidence type="ECO:0000313" key="3">
    <source>
        <dbReference type="Proteomes" id="UP001596495"/>
    </source>
</evidence>
<name>A0ABW2RE48_9BURK</name>
<feature type="domain" description="Cyclic nucleotide-binding" evidence="1">
    <location>
        <begin position="25"/>
        <end position="148"/>
    </location>
</feature>
<reference evidence="3" key="1">
    <citation type="journal article" date="2019" name="Int. J. Syst. Evol. Microbiol.">
        <title>The Global Catalogue of Microorganisms (GCM) 10K type strain sequencing project: providing services to taxonomists for standard genome sequencing and annotation.</title>
        <authorList>
            <consortium name="The Broad Institute Genomics Platform"/>
            <consortium name="The Broad Institute Genome Sequencing Center for Infectious Disease"/>
            <person name="Wu L."/>
            <person name="Ma J."/>
        </authorList>
    </citation>
    <scope>NUCLEOTIDE SEQUENCE [LARGE SCALE GENOMIC DNA]</scope>
    <source>
        <strain evidence="3">CCUG 54518</strain>
    </source>
</reference>
<dbReference type="Pfam" id="PF00027">
    <property type="entry name" value="cNMP_binding"/>
    <property type="match status" value="1"/>
</dbReference>
<protein>
    <submittedName>
        <fullName evidence="2">Crp/Fnr family transcriptional regulator</fullName>
    </submittedName>
</protein>
<evidence type="ECO:0000259" key="1">
    <source>
        <dbReference type="PROSITE" id="PS50042"/>
    </source>
</evidence>
<evidence type="ECO:0000313" key="2">
    <source>
        <dbReference type="EMBL" id="MFC7436368.1"/>
    </source>
</evidence>
<dbReference type="SUPFAM" id="SSF51206">
    <property type="entry name" value="cAMP-binding domain-like"/>
    <property type="match status" value="1"/>
</dbReference>
<dbReference type="InterPro" id="IPR050397">
    <property type="entry name" value="Env_Response_Regulators"/>
</dbReference>
<dbReference type="PANTHER" id="PTHR24567:SF74">
    <property type="entry name" value="HTH-TYPE TRANSCRIPTIONAL REGULATOR ARCR"/>
    <property type="match status" value="1"/>
</dbReference>
<dbReference type="Proteomes" id="UP001596495">
    <property type="component" value="Unassembled WGS sequence"/>
</dbReference>
<comment type="caution">
    <text evidence="2">The sequence shown here is derived from an EMBL/GenBank/DDBJ whole genome shotgun (WGS) entry which is preliminary data.</text>
</comment>
<dbReference type="InterPro" id="IPR014710">
    <property type="entry name" value="RmlC-like_jellyroll"/>
</dbReference>
<gene>
    <name evidence="2" type="ORF">ACFQNJ_17825</name>
</gene>
<dbReference type="EMBL" id="JBHTBX010000017">
    <property type="protein sequence ID" value="MFC7436368.1"/>
    <property type="molecule type" value="Genomic_DNA"/>
</dbReference>
<dbReference type="InterPro" id="IPR018490">
    <property type="entry name" value="cNMP-bd_dom_sf"/>
</dbReference>
<organism evidence="2 3">
    <name type="scientific">Hydrogenophaga bisanensis</name>
    <dbReference type="NCBI Taxonomy" id="439611"/>
    <lineage>
        <taxon>Bacteria</taxon>
        <taxon>Pseudomonadati</taxon>
        <taxon>Pseudomonadota</taxon>
        <taxon>Betaproteobacteria</taxon>
        <taxon>Burkholderiales</taxon>
        <taxon>Comamonadaceae</taxon>
        <taxon>Hydrogenophaga</taxon>
    </lineage>
</organism>